<evidence type="ECO:0000259" key="6">
    <source>
        <dbReference type="PROSITE" id="PS50014"/>
    </source>
</evidence>
<reference evidence="8" key="2">
    <citation type="submission" date="2021-03" db="UniProtKB">
        <authorList>
            <consortium name="EnsemblPlants"/>
        </authorList>
    </citation>
    <scope>IDENTIFICATION</scope>
</reference>
<name>A0A803QF70_CANSA</name>
<dbReference type="InterPro" id="IPR038336">
    <property type="entry name" value="NET_sf"/>
</dbReference>
<dbReference type="OMA" id="REVKYAN"/>
<dbReference type="Pfam" id="PF00439">
    <property type="entry name" value="Bromodomain"/>
    <property type="match status" value="1"/>
</dbReference>
<evidence type="ECO:0008006" key="10">
    <source>
        <dbReference type="Google" id="ProtNLM"/>
    </source>
</evidence>
<dbReference type="PANTHER" id="PTHR45926">
    <property type="entry name" value="OSJNBA0053K19.4 PROTEIN"/>
    <property type="match status" value="1"/>
</dbReference>
<dbReference type="EnsemblPlants" id="evm.model.09.1674">
    <property type="protein sequence ID" value="cds.evm.model.09.1674"/>
    <property type="gene ID" value="evm.TU.09.1674"/>
</dbReference>
<dbReference type="InterPro" id="IPR036427">
    <property type="entry name" value="Bromodomain-like_sf"/>
</dbReference>
<dbReference type="SMART" id="SM00297">
    <property type="entry name" value="BROMO"/>
    <property type="match status" value="1"/>
</dbReference>
<dbReference type="Gene3D" id="1.20.920.10">
    <property type="entry name" value="Bromodomain-like"/>
    <property type="match status" value="1"/>
</dbReference>
<dbReference type="SUPFAM" id="SSF47370">
    <property type="entry name" value="Bromodomain"/>
    <property type="match status" value="1"/>
</dbReference>
<feature type="region of interest" description="Disordered" evidence="5">
    <location>
        <begin position="488"/>
        <end position="509"/>
    </location>
</feature>
<feature type="domain" description="Bromo" evidence="6">
    <location>
        <begin position="264"/>
        <end position="339"/>
    </location>
</feature>
<dbReference type="GO" id="GO:0005886">
    <property type="term" value="C:plasma membrane"/>
    <property type="evidence" value="ECO:0007669"/>
    <property type="project" value="InterPro"/>
</dbReference>
<sequence length="531" mass="60788">MGYWKSKVLPKIKKVFEKNTAKKAEAAEACNTFDQSKDEINKEFEEKKVDLQPKVLEIYEACSVEIKGLVKEPKEAGIKKSSVAIHKLLEELSKIEFPGSKTVTEASTKYGAGLVSGPIIFVLEKVSTFVPIEEVVKEDEPKKEEEQEQVTTKVEKEIVIEEDKIQEEQPTTSTTTIAPATEEPPKAAKVVEALEKTVKEVEQFYSTPATTAANKGSSSILKEKDRDKLLLNTPLHDSSQKEQIASKRMQELMRHFASIFRQITQHKWAWPFLEPVDVEGLNLLDYYEVIEKPMDFGTIKTKMEAKDGNGYKNVREIYADVRLVFKNAMKYNDEKDDVHVMAKTLLEKFEEKWLQLLPKVAEEEKKREEEEAKALLEMRITREVKYANMAKDTSTKLYEIDIQLRELKERVVQKCRRMSTEEKRKLGSALTRLSPEDISKALEIVAENNPSFQATAQEVDLDIDAQSEYTLWRLKVFVKEALKVQGNNASNNNVTNNNKDDNKKNNSKRRREICDALAKSTVKRTKKLSNL</sequence>
<dbReference type="InterPro" id="IPR008469">
    <property type="entry name" value="DREPP"/>
</dbReference>
<evidence type="ECO:0000256" key="4">
    <source>
        <dbReference type="PROSITE-ProRule" id="PRU00035"/>
    </source>
</evidence>
<organism evidence="8 9">
    <name type="scientific">Cannabis sativa</name>
    <name type="common">Hemp</name>
    <name type="synonym">Marijuana</name>
    <dbReference type="NCBI Taxonomy" id="3483"/>
    <lineage>
        <taxon>Eukaryota</taxon>
        <taxon>Viridiplantae</taxon>
        <taxon>Streptophyta</taxon>
        <taxon>Embryophyta</taxon>
        <taxon>Tracheophyta</taxon>
        <taxon>Spermatophyta</taxon>
        <taxon>Magnoliopsida</taxon>
        <taxon>eudicotyledons</taxon>
        <taxon>Gunneridae</taxon>
        <taxon>Pentapetalae</taxon>
        <taxon>rosids</taxon>
        <taxon>fabids</taxon>
        <taxon>Rosales</taxon>
        <taxon>Cannabaceae</taxon>
        <taxon>Cannabis</taxon>
    </lineage>
</organism>
<dbReference type="InterPro" id="IPR001487">
    <property type="entry name" value="Bromodomain"/>
</dbReference>
<keyword evidence="2 4" id="KW-0103">Bromodomain</keyword>
<protein>
    <recommendedName>
        <fullName evidence="10">Transcription factor GTE1</fullName>
    </recommendedName>
</protein>
<dbReference type="PRINTS" id="PR00503">
    <property type="entry name" value="BROMODOMAIN"/>
</dbReference>
<feature type="domain" description="NET" evidence="7">
    <location>
        <begin position="408"/>
        <end position="489"/>
    </location>
</feature>
<accession>A0A803QF70</accession>
<keyword evidence="9" id="KW-1185">Reference proteome</keyword>
<feature type="compositionally biased region" description="Low complexity" evidence="5">
    <location>
        <begin position="488"/>
        <end position="497"/>
    </location>
</feature>
<dbReference type="Gramene" id="evm.model.09.1674">
    <property type="protein sequence ID" value="cds.evm.model.09.1674"/>
    <property type="gene ID" value="evm.TU.09.1674"/>
</dbReference>
<proteinExistence type="predicted"/>
<evidence type="ECO:0000259" key="7">
    <source>
        <dbReference type="PROSITE" id="PS51525"/>
    </source>
</evidence>
<dbReference type="Proteomes" id="UP000596661">
    <property type="component" value="Chromosome 9"/>
</dbReference>
<dbReference type="EMBL" id="UZAU01000774">
    <property type="status" value="NOT_ANNOTATED_CDS"/>
    <property type="molecule type" value="Genomic_DNA"/>
</dbReference>
<keyword evidence="3" id="KW-0804">Transcription</keyword>
<dbReference type="InterPro" id="IPR027353">
    <property type="entry name" value="NET_dom"/>
</dbReference>
<dbReference type="PROSITE" id="PS51525">
    <property type="entry name" value="NET"/>
    <property type="match status" value="1"/>
</dbReference>
<keyword evidence="1" id="KW-0805">Transcription regulation</keyword>
<evidence type="ECO:0000256" key="3">
    <source>
        <dbReference type="ARBA" id="ARBA00023163"/>
    </source>
</evidence>
<dbReference type="Pfam" id="PF17035">
    <property type="entry name" value="BET"/>
    <property type="match status" value="1"/>
</dbReference>
<feature type="region of interest" description="Disordered" evidence="5">
    <location>
        <begin position="166"/>
        <end position="185"/>
    </location>
</feature>
<reference evidence="8" key="1">
    <citation type="submission" date="2018-11" db="EMBL/GenBank/DDBJ databases">
        <authorList>
            <person name="Grassa J C."/>
        </authorList>
    </citation>
    <scope>NUCLEOTIDE SEQUENCE [LARGE SCALE GENOMIC DNA]</scope>
</reference>
<evidence type="ECO:0000256" key="1">
    <source>
        <dbReference type="ARBA" id="ARBA00023015"/>
    </source>
</evidence>
<evidence type="ECO:0000313" key="8">
    <source>
        <dbReference type="EnsemblPlants" id="cds.evm.model.09.1674"/>
    </source>
</evidence>
<evidence type="ECO:0000256" key="2">
    <source>
        <dbReference type="ARBA" id="ARBA00023117"/>
    </source>
</evidence>
<evidence type="ECO:0000313" key="9">
    <source>
        <dbReference type="Proteomes" id="UP000596661"/>
    </source>
</evidence>
<dbReference type="Gene3D" id="1.20.1270.220">
    <property type="match status" value="1"/>
</dbReference>
<evidence type="ECO:0000256" key="5">
    <source>
        <dbReference type="SAM" id="MobiDB-lite"/>
    </source>
</evidence>
<dbReference type="Pfam" id="PF05558">
    <property type="entry name" value="DREPP"/>
    <property type="match status" value="1"/>
</dbReference>
<dbReference type="PROSITE" id="PS50014">
    <property type="entry name" value="BROMODOMAIN_2"/>
    <property type="match status" value="1"/>
</dbReference>
<dbReference type="AlphaFoldDB" id="A0A803QF70"/>
<feature type="compositionally biased region" description="Low complexity" evidence="5">
    <location>
        <begin position="168"/>
        <end position="181"/>
    </location>
</feature>